<evidence type="ECO:0000313" key="2">
    <source>
        <dbReference type="Proteomes" id="UP001523392"/>
    </source>
</evidence>
<evidence type="ECO:0000313" key="1">
    <source>
        <dbReference type="EMBL" id="MCO6415946.1"/>
    </source>
</evidence>
<accession>A0ABT1D202</accession>
<comment type="caution">
    <text evidence="1">The sequence shown here is derived from an EMBL/GenBank/DDBJ whole genome shotgun (WGS) entry which is preliminary data.</text>
</comment>
<organism evidence="1 2">
    <name type="scientific">Siccirubricoccus soli</name>
    <dbReference type="NCBI Taxonomy" id="2899147"/>
    <lineage>
        <taxon>Bacteria</taxon>
        <taxon>Pseudomonadati</taxon>
        <taxon>Pseudomonadota</taxon>
        <taxon>Alphaproteobacteria</taxon>
        <taxon>Acetobacterales</taxon>
        <taxon>Roseomonadaceae</taxon>
        <taxon>Siccirubricoccus</taxon>
    </lineage>
</organism>
<keyword evidence="2" id="KW-1185">Reference proteome</keyword>
<dbReference type="Proteomes" id="UP001523392">
    <property type="component" value="Unassembled WGS sequence"/>
</dbReference>
<reference evidence="1 2" key="1">
    <citation type="submission" date="2021-12" db="EMBL/GenBank/DDBJ databases">
        <title>Siccirubricoccus leaddurans sp. nov., a high concentration Zn2+ tolerance bacterium.</title>
        <authorList>
            <person name="Cao Y."/>
        </authorList>
    </citation>
    <scope>NUCLEOTIDE SEQUENCE [LARGE SCALE GENOMIC DNA]</scope>
    <source>
        <strain evidence="1 2">KC 17139</strain>
    </source>
</reference>
<dbReference type="RefSeq" id="WP_252952555.1">
    <property type="nucleotide sequence ID" value="NZ_JAFIRR010000039.1"/>
</dbReference>
<gene>
    <name evidence="1" type="ORF">JYK14_07110</name>
</gene>
<dbReference type="EMBL" id="JAFIRR010000039">
    <property type="protein sequence ID" value="MCO6415946.1"/>
    <property type="molecule type" value="Genomic_DNA"/>
</dbReference>
<protein>
    <submittedName>
        <fullName evidence="1">Uncharacterized protein</fullName>
    </submittedName>
</protein>
<proteinExistence type="predicted"/>
<name>A0ABT1D202_9PROT</name>
<sequence>MALPHHLLPGLGLLAAGLFHAFSIAVIPGLSRAEPQAAFRAMQAINRAVIRPGVLGAPAFPLLAGLAGLRGVAAARRGSASAPPDAVTAAATWAHYARPWGF</sequence>